<evidence type="ECO:0000313" key="7">
    <source>
        <dbReference type="Proteomes" id="UP000598820"/>
    </source>
</evidence>
<dbReference type="InterPro" id="IPR052701">
    <property type="entry name" value="GAG_Ulvan_Degrading_Sulfatases"/>
</dbReference>
<comment type="similarity">
    <text evidence="1">Belongs to the sulfatase family.</text>
</comment>
<dbReference type="InterPro" id="IPR017850">
    <property type="entry name" value="Alkaline_phosphatase_core_sf"/>
</dbReference>
<evidence type="ECO:0000256" key="1">
    <source>
        <dbReference type="ARBA" id="ARBA00008779"/>
    </source>
</evidence>
<dbReference type="PROSITE" id="PS00149">
    <property type="entry name" value="SULFATASE_2"/>
    <property type="match status" value="1"/>
</dbReference>
<dbReference type="CDD" id="cd16143">
    <property type="entry name" value="ARS_like"/>
    <property type="match status" value="1"/>
</dbReference>
<evidence type="ECO:0000256" key="3">
    <source>
        <dbReference type="SAM" id="MobiDB-lite"/>
    </source>
</evidence>
<feature type="chain" id="PRO_5037739597" evidence="4">
    <location>
        <begin position="20"/>
        <end position="505"/>
    </location>
</feature>
<dbReference type="PANTHER" id="PTHR43751:SF6">
    <property type="entry name" value="N-ACETYLGALACTOSAMINE-6-O-SULFATASE"/>
    <property type="match status" value="1"/>
</dbReference>
<feature type="domain" description="Sulfatase N-terminal" evidence="5">
    <location>
        <begin position="23"/>
        <end position="393"/>
    </location>
</feature>
<reference evidence="6" key="1">
    <citation type="submission" date="2020-09" db="EMBL/GenBank/DDBJ databases">
        <authorList>
            <person name="Kim M.K."/>
        </authorList>
    </citation>
    <scope>NUCLEOTIDE SEQUENCE</scope>
    <source>
        <strain evidence="6">BT702</strain>
    </source>
</reference>
<keyword evidence="2" id="KW-0378">Hydrolase</keyword>
<feature type="compositionally biased region" description="Polar residues" evidence="3">
    <location>
        <begin position="448"/>
        <end position="465"/>
    </location>
</feature>
<gene>
    <name evidence="6" type="ORF">IC229_11950</name>
</gene>
<feature type="region of interest" description="Disordered" evidence="3">
    <location>
        <begin position="446"/>
        <end position="471"/>
    </location>
</feature>
<keyword evidence="7" id="KW-1185">Reference proteome</keyword>
<dbReference type="SUPFAM" id="SSF53649">
    <property type="entry name" value="Alkaline phosphatase-like"/>
    <property type="match status" value="1"/>
</dbReference>
<proteinExistence type="inferred from homology"/>
<evidence type="ECO:0000256" key="2">
    <source>
        <dbReference type="ARBA" id="ARBA00022801"/>
    </source>
</evidence>
<accession>A0A927ASJ1</accession>
<feature type="signal peptide" evidence="4">
    <location>
        <begin position="1"/>
        <end position="19"/>
    </location>
</feature>
<dbReference type="EMBL" id="JACWZY010000008">
    <property type="protein sequence ID" value="MBD2701355.1"/>
    <property type="molecule type" value="Genomic_DNA"/>
</dbReference>
<sequence length="505" mass="55086">MINKLLIISLFLSGVGVFAQQRPNVVLIYADDLGYGDLSCYGATKVKTPNIDRLASQGLRFKNAYATAATCTPSRYSLMTGEYAWRQKGTGIAPGNASLIIKPGRSTLPGVFKSAGYQTGAVGKWHLGLGGPEGPNWNGEVKPGPLELGFTNSYIMAATGDRVPCVYVENHRVVNLDPKDPIQVDYKQKIGDWPTGSENPEKLKMKHSHGHDMTIVNGVGRIGWMTGGKAALWKDEDMADVFTSQAVKFIEANQKKPFFLFFATHDVHVPRVPHPRFVGKSGLGARGDALLEFDWEVGEVLKTLDRLGLANNTIVMLSSDNGPVVDDGYQDQAVEKLGGHKPAGPLRGGKYSAFEAGTRVPLLIRWPGQVKVGVSEAPISQVDFLADFATLLGQTFNQADSPDSENQLNALLGHDPTGRSVIVEHAGTLSIVQKKPGEARWKYIEPSNGESYSKNTNTELGNNPKPQLYNLTDDIGEKKNVADLHPDRVQQMKQQLDKIRNKKAQ</sequence>
<dbReference type="PROSITE" id="PS00523">
    <property type="entry name" value="SULFATASE_1"/>
    <property type="match status" value="1"/>
</dbReference>
<organism evidence="6 7">
    <name type="scientific">Spirosoma profusum</name>
    <dbReference type="NCBI Taxonomy" id="2771354"/>
    <lineage>
        <taxon>Bacteria</taxon>
        <taxon>Pseudomonadati</taxon>
        <taxon>Bacteroidota</taxon>
        <taxon>Cytophagia</taxon>
        <taxon>Cytophagales</taxon>
        <taxon>Cytophagaceae</taxon>
        <taxon>Spirosoma</taxon>
    </lineage>
</organism>
<comment type="caution">
    <text evidence="6">The sequence shown here is derived from an EMBL/GenBank/DDBJ whole genome shotgun (WGS) entry which is preliminary data.</text>
</comment>
<dbReference type="RefSeq" id="WP_190887213.1">
    <property type="nucleotide sequence ID" value="NZ_JACWZY010000008.1"/>
</dbReference>
<dbReference type="Proteomes" id="UP000598820">
    <property type="component" value="Unassembled WGS sequence"/>
</dbReference>
<dbReference type="PANTHER" id="PTHR43751">
    <property type="entry name" value="SULFATASE"/>
    <property type="match status" value="1"/>
</dbReference>
<evidence type="ECO:0000259" key="5">
    <source>
        <dbReference type="Pfam" id="PF00884"/>
    </source>
</evidence>
<dbReference type="Gene3D" id="3.30.1120.10">
    <property type="match status" value="1"/>
</dbReference>
<dbReference type="AlphaFoldDB" id="A0A927ASJ1"/>
<dbReference type="Gene3D" id="3.40.720.10">
    <property type="entry name" value="Alkaline Phosphatase, subunit A"/>
    <property type="match status" value="1"/>
</dbReference>
<dbReference type="Pfam" id="PF00884">
    <property type="entry name" value="Sulfatase"/>
    <property type="match status" value="1"/>
</dbReference>
<evidence type="ECO:0000256" key="4">
    <source>
        <dbReference type="SAM" id="SignalP"/>
    </source>
</evidence>
<keyword evidence="4" id="KW-0732">Signal</keyword>
<evidence type="ECO:0000313" key="6">
    <source>
        <dbReference type="EMBL" id="MBD2701355.1"/>
    </source>
</evidence>
<name>A0A927ASJ1_9BACT</name>
<protein>
    <submittedName>
        <fullName evidence="6">Arylsulfatase</fullName>
    </submittedName>
</protein>
<dbReference type="InterPro" id="IPR024607">
    <property type="entry name" value="Sulfatase_CS"/>
</dbReference>
<dbReference type="InterPro" id="IPR000917">
    <property type="entry name" value="Sulfatase_N"/>
</dbReference>
<dbReference type="GO" id="GO:0016787">
    <property type="term" value="F:hydrolase activity"/>
    <property type="evidence" value="ECO:0007669"/>
    <property type="project" value="UniProtKB-KW"/>
</dbReference>